<gene>
    <name evidence="2" type="ORF">BJ122_1368</name>
</gene>
<protein>
    <recommendedName>
        <fullName evidence="4">CVNH domain-containing protein</fullName>
    </recommendedName>
</protein>
<dbReference type="RefSeq" id="WP_146227225.1">
    <property type="nucleotide sequence ID" value="NZ_QJTI01000036.1"/>
</dbReference>
<evidence type="ECO:0000256" key="1">
    <source>
        <dbReference type="SAM" id="SignalP"/>
    </source>
</evidence>
<dbReference type="AlphaFoldDB" id="A0A318T719"/>
<dbReference type="EMBL" id="QJTI01000036">
    <property type="protein sequence ID" value="PYE99904.1"/>
    <property type="molecule type" value="Genomic_DNA"/>
</dbReference>
<reference evidence="2 3" key="1">
    <citation type="submission" date="2018-06" db="EMBL/GenBank/DDBJ databases">
        <title>Genomic Encyclopedia of Archaeal and Bacterial Type Strains, Phase II (KMG-II): from individual species to whole genera.</title>
        <authorList>
            <person name="Goeker M."/>
        </authorList>
    </citation>
    <scope>NUCLEOTIDE SEQUENCE [LARGE SCALE GENOMIC DNA]</scope>
    <source>
        <strain evidence="2 3">JCM 11668</strain>
    </source>
</reference>
<feature type="chain" id="PRO_5016344348" description="CVNH domain-containing protein" evidence="1">
    <location>
        <begin position="28"/>
        <end position="109"/>
    </location>
</feature>
<feature type="signal peptide" evidence="1">
    <location>
        <begin position="1"/>
        <end position="27"/>
    </location>
</feature>
<evidence type="ECO:0008006" key="4">
    <source>
        <dbReference type="Google" id="ProtNLM"/>
    </source>
</evidence>
<evidence type="ECO:0000313" key="3">
    <source>
        <dbReference type="Proteomes" id="UP000248148"/>
    </source>
</evidence>
<organism evidence="2 3">
    <name type="scientific">Rhodopseudomonas faecalis</name>
    <dbReference type="NCBI Taxonomy" id="99655"/>
    <lineage>
        <taxon>Bacteria</taxon>
        <taxon>Pseudomonadati</taxon>
        <taxon>Pseudomonadota</taxon>
        <taxon>Alphaproteobacteria</taxon>
        <taxon>Hyphomicrobiales</taxon>
        <taxon>Nitrobacteraceae</taxon>
        <taxon>Rhodopseudomonas</taxon>
    </lineage>
</organism>
<comment type="caution">
    <text evidence="2">The sequence shown here is derived from an EMBL/GenBank/DDBJ whole genome shotgun (WGS) entry which is preliminary data.</text>
</comment>
<name>A0A318T719_9BRAD</name>
<keyword evidence="1" id="KW-0732">Signal</keyword>
<dbReference type="Proteomes" id="UP000248148">
    <property type="component" value="Unassembled WGS sequence"/>
</dbReference>
<keyword evidence="3" id="KW-1185">Reference proteome</keyword>
<accession>A0A318T719</accession>
<sequence length="109" mass="11371">MITMRGASVMIAAALSASVTLAVPAQAFDLNGAWASSPENCAKIFTRKGSQIAFSDNSDIYGGGFIVAGDRIVGKTGQCRIKARKEDGKHIHLISECASDSCTRTCSSA</sequence>
<proteinExistence type="predicted"/>
<dbReference type="OrthoDB" id="8231111at2"/>
<evidence type="ECO:0000313" key="2">
    <source>
        <dbReference type="EMBL" id="PYE99904.1"/>
    </source>
</evidence>